<proteinExistence type="predicted"/>
<keyword evidence="4 6" id="KW-0862">Zinc</keyword>
<keyword evidence="9" id="KW-1185">Reference proteome</keyword>
<dbReference type="GO" id="GO:0010468">
    <property type="term" value="P:regulation of gene expression"/>
    <property type="evidence" value="ECO:0007669"/>
    <property type="project" value="UniProtKB-ARBA"/>
</dbReference>
<dbReference type="SUPFAM" id="SSF90229">
    <property type="entry name" value="CCCH zinc finger"/>
    <property type="match status" value="3"/>
</dbReference>
<keyword evidence="3 6" id="KW-0863">Zinc-finger</keyword>
<feature type="zinc finger region" description="C3H1-type" evidence="6">
    <location>
        <begin position="166"/>
        <end position="194"/>
    </location>
</feature>
<dbReference type="GO" id="GO:0008270">
    <property type="term" value="F:zinc ion binding"/>
    <property type="evidence" value="ECO:0007669"/>
    <property type="project" value="UniProtKB-KW"/>
</dbReference>
<name>A0A6P5FY47_ANACO</name>
<accession>A0A6P5FY47</accession>
<evidence type="ECO:0000256" key="2">
    <source>
        <dbReference type="ARBA" id="ARBA00022737"/>
    </source>
</evidence>
<feature type="compositionally biased region" description="Acidic residues" evidence="7">
    <location>
        <begin position="226"/>
        <end position="240"/>
    </location>
</feature>
<organism evidence="9 10">
    <name type="scientific">Ananas comosus</name>
    <name type="common">Pineapple</name>
    <name type="synonym">Ananas ananas</name>
    <dbReference type="NCBI Taxonomy" id="4615"/>
    <lineage>
        <taxon>Eukaryota</taxon>
        <taxon>Viridiplantae</taxon>
        <taxon>Streptophyta</taxon>
        <taxon>Embryophyta</taxon>
        <taxon>Tracheophyta</taxon>
        <taxon>Spermatophyta</taxon>
        <taxon>Magnoliopsida</taxon>
        <taxon>Liliopsida</taxon>
        <taxon>Poales</taxon>
        <taxon>Bromeliaceae</taxon>
        <taxon>Bromelioideae</taxon>
        <taxon>Ananas</taxon>
    </lineage>
</organism>
<evidence type="ECO:0000256" key="3">
    <source>
        <dbReference type="ARBA" id="ARBA00022771"/>
    </source>
</evidence>
<feature type="region of interest" description="Disordered" evidence="7">
    <location>
        <begin position="198"/>
        <end position="253"/>
    </location>
</feature>
<evidence type="ECO:0000256" key="7">
    <source>
        <dbReference type="SAM" id="MobiDB-lite"/>
    </source>
</evidence>
<reference evidence="10" key="2">
    <citation type="submission" date="2025-08" db="UniProtKB">
        <authorList>
            <consortium name="RefSeq"/>
        </authorList>
    </citation>
    <scope>IDENTIFICATION</scope>
    <source>
        <tissue evidence="10">Leaf</tissue>
    </source>
</reference>
<evidence type="ECO:0000256" key="1">
    <source>
        <dbReference type="ARBA" id="ARBA00022723"/>
    </source>
</evidence>
<keyword evidence="5" id="KW-0238">DNA-binding</keyword>
<keyword evidence="1 6" id="KW-0479">Metal-binding</keyword>
<feature type="region of interest" description="Disordered" evidence="7">
    <location>
        <begin position="1"/>
        <end position="58"/>
    </location>
</feature>
<evidence type="ECO:0000313" key="9">
    <source>
        <dbReference type="Proteomes" id="UP000515123"/>
    </source>
</evidence>
<gene>
    <name evidence="10" type="primary">LOC109716766</name>
</gene>
<dbReference type="GeneID" id="109716766"/>
<feature type="zinc finger region" description="C3H1-type" evidence="6">
    <location>
        <begin position="64"/>
        <end position="91"/>
    </location>
</feature>
<dbReference type="InterPro" id="IPR000571">
    <property type="entry name" value="Znf_CCCH"/>
</dbReference>
<dbReference type="Pfam" id="PF14608">
    <property type="entry name" value="zf-CCCH_2"/>
    <property type="match status" value="1"/>
</dbReference>
<dbReference type="InterPro" id="IPR045877">
    <property type="entry name" value="ZFP36-like"/>
</dbReference>
<sequence>MDYYQETDDDVPPSKRPRTLNDETPTPTPTPTPLLFPPPTDPQPVFPPPTDPQPVGRTSTSAMFFKTRLCQGFSAGCCPYGDRCTFAHGVAELRPPRPNWQAMTATPQWPPQPANATKICRMFQSHGACSYGERCTFRHVTEAEAAYTRLHHHRHGNGPPIRGPAPLQRKPCFEWLSKGRCEYGDRCIFSHEAAVAGTQKSGDGGELNSASGGVAPPSRPLREAADEPEIEFQFEPEPEPEPTSVRPVQGRGFQKMLRKKKIAGIYGDSFDEE</sequence>
<keyword evidence="2" id="KW-0677">Repeat</keyword>
<dbReference type="GO" id="GO:0051252">
    <property type="term" value="P:regulation of RNA metabolic process"/>
    <property type="evidence" value="ECO:0007669"/>
    <property type="project" value="UniProtKB-ARBA"/>
</dbReference>
<dbReference type="PANTHER" id="PTHR12547:SF18">
    <property type="entry name" value="PROTEIN TIS11"/>
    <property type="match status" value="1"/>
</dbReference>
<dbReference type="GO" id="GO:0003677">
    <property type="term" value="F:DNA binding"/>
    <property type="evidence" value="ECO:0007669"/>
    <property type="project" value="UniProtKB-KW"/>
</dbReference>
<dbReference type="Pfam" id="PF00642">
    <property type="entry name" value="zf-CCCH"/>
    <property type="match status" value="2"/>
</dbReference>
<dbReference type="Gene3D" id="4.10.1000.10">
    <property type="entry name" value="Zinc finger, CCCH-type"/>
    <property type="match status" value="3"/>
</dbReference>
<evidence type="ECO:0000256" key="6">
    <source>
        <dbReference type="PROSITE-ProRule" id="PRU00723"/>
    </source>
</evidence>
<feature type="domain" description="C3H1-type" evidence="8">
    <location>
        <begin position="64"/>
        <end position="91"/>
    </location>
</feature>
<dbReference type="PROSITE" id="PS50103">
    <property type="entry name" value="ZF_C3H1"/>
    <property type="match status" value="3"/>
</dbReference>
<feature type="compositionally biased region" description="Acidic residues" evidence="7">
    <location>
        <begin position="1"/>
        <end position="11"/>
    </location>
</feature>
<evidence type="ECO:0000259" key="8">
    <source>
        <dbReference type="PROSITE" id="PS50103"/>
    </source>
</evidence>
<evidence type="ECO:0000313" key="10">
    <source>
        <dbReference type="RefSeq" id="XP_020097910.1"/>
    </source>
</evidence>
<dbReference type="SMART" id="SM00356">
    <property type="entry name" value="ZnF_C3H1"/>
    <property type="match status" value="3"/>
</dbReference>
<evidence type="ECO:0000256" key="5">
    <source>
        <dbReference type="ARBA" id="ARBA00023125"/>
    </source>
</evidence>
<evidence type="ECO:0000256" key="4">
    <source>
        <dbReference type="ARBA" id="ARBA00022833"/>
    </source>
</evidence>
<feature type="zinc finger region" description="C3H1-type" evidence="6">
    <location>
        <begin position="114"/>
        <end position="142"/>
    </location>
</feature>
<feature type="domain" description="C3H1-type" evidence="8">
    <location>
        <begin position="114"/>
        <end position="142"/>
    </location>
</feature>
<dbReference type="OrthoDB" id="410307at2759"/>
<feature type="domain" description="C3H1-type" evidence="8">
    <location>
        <begin position="166"/>
        <end position="194"/>
    </location>
</feature>
<dbReference type="AlphaFoldDB" id="A0A6P5FY47"/>
<feature type="compositionally biased region" description="Pro residues" evidence="7">
    <location>
        <begin position="26"/>
        <end position="52"/>
    </location>
</feature>
<dbReference type="FunFam" id="4.10.1000.10:FF:000003">
    <property type="entry name" value="Zinc finger CCCH domain-containing protein"/>
    <property type="match status" value="1"/>
</dbReference>
<reference evidence="9" key="1">
    <citation type="journal article" date="2015" name="Nat. Genet.">
        <title>The pineapple genome and the evolution of CAM photosynthesis.</title>
        <authorList>
            <person name="Ming R."/>
            <person name="VanBuren R."/>
            <person name="Wai C.M."/>
            <person name="Tang H."/>
            <person name="Schatz M.C."/>
            <person name="Bowers J.E."/>
            <person name="Lyons E."/>
            <person name="Wang M.L."/>
            <person name="Chen J."/>
            <person name="Biggers E."/>
            <person name="Zhang J."/>
            <person name="Huang L."/>
            <person name="Zhang L."/>
            <person name="Miao W."/>
            <person name="Zhang J."/>
            <person name="Ye Z."/>
            <person name="Miao C."/>
            <person name="Lin Z."/>
            <person name="Wang H."/>
            <person name="Zhou H."/>
            <person name="Yim W.C."/>
            <person name="Priest H.D."/>
            <person name="Zheng C."/>
            <person name="Woodhouse M."/>
            <person name="Edger P.P."/>
            <person name="Guyot R."/>
            <person name="Guo H.B."/>
            <person name="Guo H."/>
            <person name="Zheng G."/>
            <person name="Singh R."/>
            <person name="Sharma A."/>
            <person name="Min X."/>
            <person name="Zheng Y."/>
            <person name="Lee H."/>
            <person name="Gurtowski J."/>
            <person name="Sedlazeck F.J."/>
            <person name="Harkess A."/>
            <person name="McKain M.R."/>
            <person name="Liao Z."/>
            <person name="Fang J."/>
            <person name="Liu J."/>
            <person name="Zhang X."/>
            <person name="Zhang Q."/>
            <person name="Hu W."/>
            <person name="Qin Y."/>
            <person name="Wang K."/>
            <person name="Chen L.Y."/>
            <person name="Shirley N."/>
            <person name="Lin Y.R."/>
            <person name="Liu L.Y."/>
            <person name="Hernandez A.G."/>
            <person name="Wright C.L."/>
            <person name="Bulone V."/>
            <person name="Tuskan G.A."/>
            <person name="Heath K."/>
            <person name="Zee F."/>
            <person name="Moore P.H."/>
            <person name="Sunkar R."/>
            <person name="Leebens-Mack J.H."/>
            <person name="Mockler T."/>
            <person name="Bennetzen J.L."/>
            <person name="Freeling M."/>
            <person name="Sankoff D."/>
            <person name="Paterson A.H."/>
            <person name="Zhu X."/>
            <person name="Yang X."/>
            <person name="Smith J.A."/>
            <person name="Cushman J.C."/>
            <person name="Paull R.E."/>
            <person name="Yu Q."/>
        </authorList>
    </citation>
    <scope>NUCLEOTIDE SEQUENCE [LARGE SCALE GENOMIC DNA]</scope>
    <source>
        <strain evidence="9">cv. F153</strain>
    </source>
</reference>
<dbReference type="InterPro" id="IPR036855">
    <property type="entry name" value="Znf_CCCH_sf"/>
</dbReference>
<dbReference type="RefSeq" id="XP_020097910.1">
    <property type="nucleotide sequence ID" value="XM_020242321.1"/>
</dbReference>
<dbReference type="GO" id="GO:0003729">
    <property type="term" value="F:mRNA binding"/>
    <property type="evidence" value="ECO:0007669"/>
    <property type="project" value="InterPro"/>
</dbReference>
<dbReference type="Proteomes" id="UP000515123">
    <property type="component" value="Linkage group 10"/>
</dbReference>
<dbReference type="PANTHER" id="PTHR12547">
    <property type="entry name" value="CCCH ZINC FINGER/TIS11-RELATED"/>
    <property type="match status" value="1"/>
</dbReference>
<protein>
    <submittedName>
        <fullName evidence="10">Zinc finger CCCH domain-containing protein 39-like</fullName>
    </submittedName>
</protein>